<evidence type="ECO:0000313" key="3">
    <source>
        <dbReference type="Proteomes" id="UP001197974"/>
    </source>
</evidence>
<keyword evidence="1" id="KW-0812">Transmembrane</keyword>
<gene>
    <name evidence="2" type="ORF">LC087_18500</name>
</gene>
<protein>
    <submittedName>
        <fullName evidence="2">Uncharacterized protein</fullName>
    </submittedName>
</protein>
<evidence type="ECO:0000313" key="2">
    <source>
        <dbReference type="EMBL" id="WLR42641.1"/>
    </source>
</evidence>
<dbReference type="Proteomes" id="UP001197974">
    <property type="component" value="Chromosome"/>
</dbReference>
<dbReference type="RefSeq" id="WP_226542368.1">
    <property type="nucleotide sequence ID" value="NZ_CP129013.1"/>
</dbReference>
<keyword evidence="3" id="KW-1185">Reference proteome</keyword>
<evidence type="ECO:0000256" key="1">
    <source>
        <dbReference type="SAM" id="Phobius"/>
    </source>
</evidence>
<accession>A0ABY9JTC8</accession>
<name>A0ABY9JTC8_9BACI</name>
<dbReference type="EMBL" id="CP129013">
    <property type="protein sequence ID" value="WLR42641.1"/>
    <property type="molecule type" value="Genomic_DNA"/>
</dbReference>
<feature type="transmembrane region" description="Helical" evidence="1">
    <location>
        <begin position="6"/>
        <end position="28"/>
    </location>
</feature>
<organism evidence="2 3">
    <name type="scientific">Bacillus carboniphilus</name>
    <dbReference type="NCBI Taxonomy" id="86663"/>
    <lineage>
        <taxon>Bacteria</taxon>
        <taxon>Bacillati</taxon>
        <taxon>Bacillota</taxon>
        <taxon>Bacilli</taxon>
        <taxon>Bacillales</taxon>
        <taxon>Bacillaceae</taxon>
        <taxon>Bacillus</taxon>
    </lineage>
</organism>
<proteinExistence type="predicted"/>
<keyword evidence="1" id="KW-0472">Membrane</keyword>
<sequence length="252" mass="29787">MKNKKWIISIGLLLIISIILFVFIYRFYFAKPSTFPSDEQLLKVLEMDNHFSKANASNILDVIDIDQSHKFVPFTTKQNEYGTSYWEYEKNQWQIKHIEFGQPHVWTINMEDPSTFYISWNIHPDDQVKDFQLYFMRDRDYDSSDGMSTYYPKVQMEKTITLDKSYGIMKLPNEWISIMKKSKKVDTNFSMSGFFSFSGFTIKSIFLDKNNQQVEILSGSYNNVTYTTEGFESLHWVYNMANGLEHEGIELQ</sequence>
<reference evidence="2 3" key="1">
    <citation type="submission" date="2023-06" db="EMBL/GenBank/DDBJ databases">
        <title>Five Gram-positive bacteria isolated from mangrove sediments in Shenzhen, Guangdong, China.</title>
        <authorList>
            <person name="Yu S."/>
            <person name="Zheng W."/>
            <person name="Huang Y."/>
        </authorList>
    </citation>
    <scope>NUCLEOTIDE SEQUENCE [LARGE SCALE GENOMIC DNA]</scope>
    <source>
        <strain evidence="2 3">SaN35-3</strain>
    </source>
</reference>
<keyword evidence="1" id="KW-1133">Transmembrane helix</keyword>